<organism evidence="1 2">
    <name type="scientific">Periconia digitata</name>
    <dbReference type="NCBI Taxonomy" id="1303443"/>
    <lineage>
        <taxon>Eukaryota</taxon>
        <taxon>Fungi</taxon>
        <taxon>Dikarya</taxon>
        <taxon>Ascomycota</taxon>
        <taxon>Pezizomycotina</taxon>
        <taxon>Dothideomycetes</taxon>
        <taxon>Pleosporomycetidae</taxon>
        <taxon>Pleosporales</taxon>
        <taxon>Massarineae</taxon>
        <taxon>Periconiaceae</taxon>
        <taxon>Periconia</taxon>
    </lineage>
</organism>
<evidence type="ECO:0000313" key="2">
    <source>
        <dbReference type="Proteomes" id="UP001152607"/>
    </source>
</evidence>
<protein>
    <submittedName>
        <fullName evidence="1">Uncharacterized protein</fullName>
    </submittedName>
</protein>
<dbReference type="EMBL" id="CAOQHR010000012">
    <property type="protein sequence ID" value="CAI6341864.1"/>
    <property type="molecule type" value="Genomic_DNA"/>
</dbReference>
<dbReference type="Proteomes" id="UP001152607">
    <property type="component" value="Unassembled WGS sequence"/>
</dbReference>
<keyword evidence="2" id="KW-1185">Reference proteome</keyword>
<sequence>MALFIYLTQTPLFDTQPAGMTPARQIHKTVAKTICNTKGKNRETASRASSKSFDSFFNLHPPHLALPCFSLFPHNKLDYWEIDHQTL</sequence>
<comment type="caution">
    <text evidence="1">The sequence shown here is derived from an EMBL/GenBank/DDBJ whole genome shotgun (WGS) entry which is preliminary data.</text>
</comment>
<dbReference type="AlphaFoldDB" id="A0A9W4UUT5"/>
<reference evidence="1" key="1">
    <citation type="submission" date="2023-01" db="EMBL/GenBank/DDBJ databases">
        <authorList>
            <person name="Van Ghelder C."/>
            <person name="Rancurel C."/>
        </authorList>
    </citation>
    <scope>NUCLEOTIDE SEQUENCE</scope>
    <source>
        <strain evidence="1">CNCM I-4278</strain>
    </source>
</reference>
<name>A0A9W4UUT5_9PLEO</name>
<gene>
    <name evidence="1" type="ORF">PDIGIT_LOCUS15064</name>
</gene>
<accession>A0A9W4UUT5</accession>
<evidence type="ECO:0000313" key="1">
    <source>
        <dbReference type="EMBL" id="CAI6341864.1"/>
    </source>
</evidence>
<proteinExistence type="predicted"/>